<accession>Q2SGZ0</accession>
<reference evidence="2 3" key="1">
    <citation type="journal article" date="2005" name="Nucleic Acids Res.">
        <title>Genomic blueprint of Hahella chejuensis, a marine microbe producing an algicidal agent.</title>
        <authorList>
            <person name="Jeong H."/>
            <person name="Yim J.H."/>
            <person name="Lee C."/>
            <person name="Choi S.-H."/>
            <person name="Park Y.K."/>
            <person name="Yoon S.H."/>
            <person name="Hur C.-G."/>
            <person name="Kang H.-Y."/>
            <person name="Kim D."/>
            <person name="Lee H.H."/>
            <person name="Park K.H."/>
            <person name="Park S.-H."/>
            <person name="Park H.-S."/>
            <person name="Lee H.K."/>
            <person name="Oh T.K."/>
            <person name="Kim J.F."/>
        </authorList>
    </citation>
    <scope>NUCLEOTIDE SEQUENCE [LARGE SCALE GENOMIC DNA]</scope>
    <source>
        <strain evidence="2 3">KCTC 2396</strain>
    </source>
</reference>
<dbReference type="EMBL" id="CP000155">
    <property type="protein sequence ID" value="ABC30084.1"/>
    <property type="molecule type" value="Genomic_DNA"/>
</dbReference>
<evidence type="ECO:0000256" key="1">
    <source>
        <dbReference type="SAM" id="MobiDB-lite"/>
    </source>
</evidence>
<sequence>MISTRYYKIKHMFDVTVDELPYIESPFVAASILERCLSIEPEMDKVSKHLAGNHFGSPLNAFPGRGVSSFPPWRHKFLNDVKNGHVLLIFTDQKKPFMPIVEETPDGLAPTNADYRVGSWLIRTADPAPPPPPAVTGKVSEVSSFNGNLGWESVPQERRPLPPIKPGQNSEQTSEEGASDNATAKLYTEQEVNEIVNDPEKRKELFDKHGITVGPYRTLQGVKLTGYQREHFVPHSCFMARSRNAASKEKRSAVPIRPEFGSYTEGNAITYFVYDGQSNGTEHRYLTDEEAKFAKDLQDEGRYATVTEWLDHMEYVTAMSLPMTNIMRAKDEYRARVPADDAALVAKCIRKEYELYLESCGCDMDALCSNLIGGGDVPAGNIRTGEDF</sequence>
<dbReference type="OrthoDB" id="5755898at2"/>
<evidence type="ECO:0000313" key="2">
    <source>
        <dbReference type="EMBL" id="ABC30084.1"/>
    </source>
</evidence>
<protein>
    <submittedName>
        <fullName evidence="2">Uncharacterized protein</fullName>
    </submittedName>
</protein>
<dbReference type="KEGG" id="hch:HCH_03330"/>
<proteinExistence type="predicted"/>
<evidence type="ECO:0000313" key="3">
    <source>
        <dbReference type="Proteomes" id="UP000000238"/>
    </source>
</evidence>
<gene>
    <name evidence="2" type="ordered locus">HCH_03330</name>
</gene>
<dbReference type="eggNOG" id="COG3209">
    <property type="taxonomic scope" value="Bacteria"/>
</dbReference>
<dbReference type="AlphaFoldDB" id="Q2SGZ0"/>
<organism evidence="2 3">
    <name type="scientific">Hahella chejuensis (strain KCTC 2396)</name>
    <dbReference type="NCBI Taxonomy" id="349521"/>
    <lineage>
        <taxon>Bacteria</taxon>
        <taxon>Pseudomonadati</taxon>
        <taxon>Pseudomonadota</taxon>
        <taxon>Gammaproteobacteria</taxon>
        <taxon>Oceanospirillales</taxon>
        <taxon>Hahellaceae</taxon>
        <taxon>Hahella</taxon>
    </lineage>
</organism>
<dbReference type="RefSeq" id="WP_011397153.1">
    <property type="nucleotide sequence ID" value="NC_007645.1"/>
</dbReference>
<dbReference type="Proteomes" id="UP000000238">
    <property type="component" value="Chromosome"/>
</dbReference>
<dbReference type="STRING" id="349521.HCH_03330"/>
<dbReference type="HOGENOM" id="CLU_703511_0_0_6"/>
<feature type="region of interest" description="Disordered" evidence="1">
    <location>
        <begin position="147"/>
        <end position="201"/>
    </location>
</feature>
<name>Q2SGZ0_HAHCH</name>
<keyword evidence="3" id="KW-1185">Reference proteome</keyword>